<sequence length="402" mass="44845">MSTDSSSGSQAPNGIESTEPWYGVGSIQGDAPAAGRGHTRVPDAIERRYLRIDNRYFFPDRTLAFIDDGGRLRVRTENREVLHSVVAIAETRGWRVIELTGTETFRQGMWHEAALRGIEARGYEPTPTEILHVQRALKKRGPPSHENGRRPIPASLDREATTVHHSAVPAEADPSASLRPHKDEPQDRRFERGGPRSPVRGMFVAAAAAPYQFDPTQRMSFYVTVRVETGARTIWGTDLERALAESTSQPRIGDQVVLTQHGTRPVNVRVATRNAEGELVGEKKIVAQRAHWSIETSDHLRAMEHHAMRIRTGKLLSDAAQGPHPELATAAADLKLAEQYAQRVTSDPSSQQHLVQLIRDRIAEALAQGRAIHLPDRLPRVARMHARQRTARSQEDLSRERV</sequence>
<name>C5D069_VARPS</name>
<dbReference type="Pfam" id="PF18821">
    <property type="entry name" value="LPD7"/>
    <property type="match status" value="1"/>
</dbReference>
<dbReference type="STRING" id="543728.Vapar_5824"/>
<proteinExistence type="predicted"/>
<reference evidence="3" key="1">
    <citation type="submission" date="2009-06" db="EMBL/GenBank/DDBJ databases">
        <title>Complete sequence of chromosome 2 of Variovorax paradoxus S110.</title>
        <authorList>
            <consortium name="US DOE Joint Genome Institute"/>
            <person name="Lucas S."/>
            <person name="Copeland A."/>
            <person name="Lapidus A."/>
            <person name="Glavina del Rio T."/>
            <person name="Tice H."/>
            <person name="Bruce D."/>
            <person name="Goodwin L."/>
            <person name="Pitluck S."/>
            <person name="Chertkov O."/>
            <person name="Brettin T."/>
            <person name="Detter J.C."/>
            <person name="Han C."/>
            <person name="Larimer F."/>
            <person name="Land M."/>
            <person name="Hauser L."/>
            <person name="Kyrpides N."/>
            <person name="Ovchinnikova G."/>
            <person name="Orwin P."/>
            <person name="Leadbetter J.R."/>
            <person name="Spain J.C."/>
            <person name="Han J.I."/>
        </authorList>
    </citation>
    <scope>NUCLEOTIDE SEQUENCE</scope>
    <source>
        <strain evidence="3">S110</strain>
    </source>
</reference>
<evidence type="ECO:0000256" key="1">
    <source>
        <dbReference type="SAM" id="MobiDB-lite"/>
    </source>
</evidence>
<protein>
    <recommendedName>
        <fullName evidence="2">Large polyvalent protein-associated domain-containing protein</fullName>
    </recommendedName>
</protein>
<dbReference type="InterPro" id="IPR040677">
    <property type="entry name" value="LPD7"/>
</dbReference>
<feature type="region of interest" description="Disordered" evidence="1">
    <location>
        <begin position="383"/>
        <end position="402"/>
    </location>
</feature>
<feature type="domain" description="Large polyvalent protein-associated" evidence="2">
    <location>
        <begin position="44"/>
        <end position="127"/>
    </location>
</feature>
<evidence type="ECO:0000259" key="2">
    <source>
        <dbReference type="Pfam" id="PF18821"/>
    </source>
</evidence>
<dbReference type="KEGG" id="vap:Vapar_5824"/>
<feature type="region of interest" description="Disordered" evidence="1">
    <location>
        <begin position="159"/>
        <end position="198"/>
    </location>
</feature>
<dbReference type="AlphaFoldDB" id="C5D069"/>
<organism evidence="3">
    <name type="scientific">Variovorax paradoxus (strain S110)</name>
    <dbReference type="NCBI Taxonomy" id="543728"/>
    <lineage>
        <taxon>Bacteria</taxon>
        <taxon>Pseudomonadati</taxon>
        <taxon>Pseudomonadota</taxon>
        <taxon>Betaproteobacteria</taxon>
        <taxon>Burkholderiales</taxon>
        <taxon>Comamonadaceae</taxon>
        <taxon>Variovorax</taxon>
    </lineage>
</organism>
<feature type="region of interest" description="Disordered" evidence="1">
    <location>
        <begin position="1"/>
        <end position="39"/>
    </location>
</feature>
<dbReference type="HOGENOM" id="CLU_688761_0_0_4"/>
<feature type="compositionally biased region" description="Basic and acidic residues" evidence="1">
    <location>
        <begin position="180"/>
        <end position="194"/>
    </location>
</feature>
<feature type="compositionally biased region" description="Basic and acidic residues" evidence="1">
    <location>
        <begin position="392"/>
        <end position="402"/>
    </location>
</feature>
<dbReference type="eggNOG" id="COG4643">
    <property type="taxonomic scope" value="Bacteria"/>
</dbReference>
<feature type="compositionally biased region" description="Polar residues" evidence="1">
    <location>
        <begin position="1"/>
        <end position="16"/>
    </location>
</feature>
<dbReference type="EMBL" id="CP001636">
    <property type="protein sequence ID" value="ACS22413.1"/>
    <property type="molecule type" value="Genomic_DNA"/>
</dbReference>
<evidence type="ECO:0000313" key="3">
    <source>
        <dbReference type="EMBL" id="ACS22413.1"/>
    </source>
</evidence>
<accession>C5D069</accession>
<gene>
    <name evidence="3" type="ordered locus">Vapar_5824</name>
</gene>